<protein>
    <submittedName>
        <fullName evidence="3">Penicillin-binding protein 2</fullName>
    </submittedName>
</protein>
<dbReference type="PANTHER" id="PTHR30627">
    <property type="entry name" value="PEPTIDOGLYCAN D,D-TRANSPEPTIDASE"/>
    <property type="match status" value="1"/>
</dbReference>
<feature type="domain" description="Penicillin binding protein A dimerisation" evidence="2">
    <location>
        <begin position="52"/>
        <end position="136"/>
    </location>
</feature>
<dbReference type="GO" id="GO:0071555">
    <property type="term" value="P:cell wall organization"/>
    <property type="evidence" value="ECO:0007669"/>
    <property type="project" value="TreeGrafter"/>
</dbReference>
<evidence type="ECO:0000259" key="2">
    <source>
        <dbReference type="Pfam" id="PF21922"/>
    </source>
</evidence>
<dbReference type="GO" id="GO:0071972">
    <property type="term" value="F:peptidoglycan L,D-transpeptidase activity"/>
    <property type="evidence" value="ECO:0007669"/>
    <property type="project" value="TreeGrafter"/>
</dbReference>
<reference evidence="3 4" key="1">
    <citation type="submission" date="2019-10" db="EMBL/GenBank/DDBJ databases">
        <title>Bifidobacterium from non-human primates.</title>
        <authorList>
            <person name="Modesto M."/>
        </authorList>
    </citation>
    <scope>NUCLEOTIDE SEQUENCE [LARGE SCALE GENOMIC DNA]</scope>
    <source>
        <strain evidence="3 4">TREC</strain>
    </source>
</reference>
<dbReference type="RefSeq" id="WP_152350787.1">
    <property type="nucleotide sequence ID" value="NZ_WBSN01000014.1"/>
</dbReference>
<dbReference type="Gene3D" id="3.40.710.10">
    <property type="entry name" value="DD-peptidase/beta-lactamase superfamily"/>
    <property type="match status" value="1"/>
</dbReference>
<proteinExistence type="predicted"/>
<dbReference type="SUPFAM" id="SSF56601">
    <property type="entry name" value="beta-lactamase/transpeptidase-like"/>
    <property type="match status" value="1"/>
</dbReference>
<dbReference type="GO" id="GO:0008658">
    <property type="term" value="F:penicillin binding"/>
    <property type="evidence" value="ECO:0007669"/>
    <property type="project" value="InterPro"/>
</dbReference>
<comment type="caution">
    <text evidence="3">The sequence shown here is derived from an EMBL/GenBank/DDBJ whole genome shotgun (WGS) entry which is preliminary data.</text>
</comment>
<dbReference type="PANTHER" id="PTHR30627:SF24">
    <property type="entry name" value="PENICILLIN-BINDING PROTEIN 4B"/>
    <property type="match status" value="1"/>
</dbReference>
<dbReference type="OrthoDB" id="9766847at2"/>
<evidence type="ECO:0000313" key="3">
    <source>
        <dbReference type="EMBL" id="NEG78931.1"/>
    </source>
</evidence>
<organism evidence="3 4">
    <name type="scientific">Bifidobacterium avesanii</name>
    <dbReference type="NCBI Taxonomy" id="1798157"/>
    <lineage>
        <taxon>Bacteria</taxon>
        <taxon>Bacillati</taxon>
        <taxon>Actinomycetota</taxon>
        <taxon>Actinomycetes</taxon>
        <taxon>Bifidobacteriales</taxon>
        <taxon>Bifidobacteriaceae</taxon>
        <taxon>Bifidobacterium</taxon>
    </lineage>
</organism>
<dbReference type="GO" id="GO:0005886">
    <property type="term" value="C:plasma membrane"/>
    <property type="evidence" value="ECO:0007669"/>
    <property type="project" value="TreeGrafter"/>
</dbReference>
<dbReference type="InterPro" id="IPR054120">
    <property type="entry name" value="PBPA_dimer"/>
</dbReference>
<keyword evidence="4" id="KW-1185">Reference proteome</keyword>
<dbReference type="Proteomes" id="UP000469763">
    <property type="component" value="Unassembled WGS sequence"/>
</dbReference>
<dbReference type="Gene3D" id="3.90.1310.10">
    <property type="entry name" value="Penicillin-binding protein 2a (Domain 2)"/>
    <property type="match status" value="1"/>
</dbReference>
<evidence type="ECO:0000313" key="4">
    <source>
        <dbReference type="Proteomes" id="UP000469763"/>
    </source>
</evidence>
<dbReference type="Pfam" id="PF00905">
    <property type="entry name" value="Transpeptidase"/>
    <property type="match status" value="1"/>
</dbReference>
<gene>
    <name evidence="3" type="ORF">GFD22_08105</name>
</gene>
<dbReference type="InterPro" id="IPR050515">
    <property type="entry name" value="Beta-lactam/transpept"/>
</dbReference>
<feature type="domain" description="Penicillin-binding protein transpeptidase" evidence="1">
    <location>
        <begin position="157"/>
        <end position="481"/>
    </location>
</feature>
<dbReference type="InterPro" id="IPR012338">
    <property type="entry name" value="Beta-lactam/transpept-like"/>
</dbReference>
<evidence type="ECO:0000259" key="1">
    <source>
        <dbReference type="Pfam" id="PF00905"/>
    </source>
</evidence>
<sequence>MNKSLRQLFTAVITLFVVLGLSSTVIMAFRADTLNADARNRRGLYAEYGTPRGSILASDGTVIAQSDPVSDSFKYQRVYADGATYAAVTGYYSITSRSDRGLEASRNSLLSGQSDSLWLDRIKSLFTGSETKGASIETSISPALQKAAMEALGDNEGAVVAIEPSTGRILAMASTPSYDPNPLAAHDGTSAISAYQTAVNAQGNPMLNRTISEHYPPGSTFKVIVAAAALESGQYQSDTMIPAGSSYTLPGTVTNLTNTTSQAAGSNGQISLKDALTWSSNTAFAQLGVKLGNATIGEQAEKLGFDKPITVDDSGSGDTAITATASQFPNTSSDDKLALASIGQGDTVITPLQNALVAAAVANGGKLMKPTLVDRVRGADLSVISETKPTVMSQAFSQNTANALKDMMSSVVSQDAPSLQLSQGVAAKTGTAQIGNGDRIDGWTIGFAPADNPKIAVAVVIHNVRGFGVSTAGPVMKRVMQEALK</sequence>
<accession>A0A7K3TIN0</accession>
<dbReference type="AlphaFoldDB" id="A0A7K3TIN0"/>
<dbReference type="Pfam" id="PF21922">
    <property type="entry name" value="PBP_dimer_2"/>
    <property type="match status" value="1"/>
</dbReference>
<name>A0A7K3TIN0_9BIFI</name>
<dbReference type="InterPro" id="IPR001460">
    <property type="entry name" value="PCN-bd_Tpept"/>
</dbReference>
<dbReference type="EMBL" id="WHZY01000013">
    <property type="protein sequence ID" value="NEG78931.1"/>
    <property type="molecule type" value="Genomic_DNA"/>
</dbReference>